<evidence type="ECO:0000313" key="2">
    <source>
        <dbReference type="Proteomes" id="UP000799324"/>
    </source>
</evidence>
<protein>
    <submittedName>
        <fullName evidence="1">Uncharacterized protein</fullName>
    </submittedName>
</protein>
<dbReference type="AlphaFoldDB" id="A0A6A6SLL1"/>
<feature type="non-terminal residue" evidence="1">
    <location>
        <position position="1"/>
    </location>
</feature>
<organism evidence="1 2">
    <name type="scientific">Lophiostoma macrostomum CBS 122681</name>
    <dbReference type="NCBI Taxonomy" id="1314788"/>
    <lineage>
        <taxon>Eukaryota</taxon>
        <taxon>Fungi</taxon>
        <taxon>Dikarya</taxon>
        <taxon>Ascomycota</taxon>
        <taxon>Pezizomycotina</taxon>
        <taxon>Dothideomycetes</taxon>
        <taxon>Pleosporomycetidae</taxon>
        <taxon>Pleosporales</taxon>
        <taxon>Lophiostomataceae</taxon>
        <taxon>Lophiostoma</taxon>
    </lineage>
</organism>
<reference evidence="1" key="1">
    <citation type="journal article" date="2020" name="Stud. Mycol.">
        <title>101 Dothideomycetes genomes: a test case for predicting lifestyles and emergence of pathogens.</title>
        <authorList>
            <person name="Haridas S."/>
            <person name="Albert R."/>
            <person name="Binder M."/>
            <person name="Bloem J."/>
            <person name="Labutti K."/>
            <person name="Salamov A."/>
            <person name="Andreopoulos B."/>
            <person name="Baker S."/>
            <person name="Barry K."/>
            <person name="Bills G."/>
            <person name="Bluhm B."/>
            <person name="Cannon C."/>
            <person name="Castanera R."/>
            <person name="Culley D."/>
            <person name="Daum C."/>
            <person name="Ezra D."/>
            <person name="Gonzalez J."/>
            <person name="Henrissat B."/>
            <person name="Kuo A."/>
            <person name="Liang C."/>
            <person name="Lipzen A."/>
            <person name="Lutzoni F."/>
            <person name="Magnuson J."/>
            <person name="Mondo S."/>
            <person name="Nolan M."/>
            <person name="Ohm R."/>
            <person name="Pangilinan J."/>
            <person name="Park H.-J."/>
            <person name="Ramirez L."/>
            <person name="Alfaro M."/>
            <person name="Sun H."/>
            <person name="Tritt A."/>
            <person name="Yoshinaga Y."/>
            <person name="Zwiers L.-H."/>
            <person name="Turgeon B."/>
            <person name="Goodwin S."/>
            <person name="Spatafora J."/>
            <person name="Crous P."/>
            <person name="Grigoriev I."/>
        </authorList>
    </citation>
    <scope>NUCLEOTIDE SEQUENCE</scope>
    <source>
        <strain evidence="1">CBS 122681</strain>
    </source>
</reference>
<accession>A0A6A6SLL1</accession>
<evidence type="ECO:0000313" key="1">
    <source>
        <dbReference type="EMBL" id="KAF2647871.1"/>
    </source>
</evidence>
<name>A0A6A6SLL1_9PLEO</name>
<dbReference type="Proteomes" id="UP000799324">
    <property type="component" value="Unassembled WGS sequence"/>
</dbReference>
<dbReference type="EMBL" id="MU004576">
    <property type="protein sequence ID" value="KAF2647871.1"/>
    <property type="molecule type" value="Genomic_DNA"/>
</dbReference>
<proteinExistence type="predicted"/>
<sequence>KQLAIRRLLPIILFKAKKSTKKDKPLHISTRKLRMALPNVNSQDKLENILQPLCTTAGTNERRQLLLEDADHIFHTESTLFQQNAWEMVKRLKDTRTWEGGEWNRIFFSWDELCGSMHERTPRLVHLANCLSAELKFERRMRLLELAELLGIGTDAMNEIKDPKFSALPELEMDAEENLELFKKLPRAQGRAKDIKTGETGDQGK</sequence>
<gene>
    <name evidence="1" type="ORF">K491DRAFT_738902</name>
</gene>
<keyword evidence="2" id="KW-1185">Reference proteome</keyword>